<feature type="transmembrane region" description="Helical" evidence="1">
    <location>
        <begin position="332"/>
        <end position="357"/>
    </location>
</feature>
<keyword evidence="1" id="KW-1133">Transmembrane helix</keyword>
<feature type="transmembrane region" description="Helical" evidence="1">
    <location>
        <begin position="87"/>
        <end position="106"/>
    </location>
</feature>
<evidence type="ECO:0000313" key="3">
    <source>
        <dbReference type="Proteomes" id="UP000306509"/>
    </source>
</evidence>
<dbReference type="GO" id="GO:0006814">
    <property type="term" value="P:sodium ion transport"/>
    <property type="evidence" value="ECO:0007669"/>
    <property type="project" value="InterPro"/>
</dbReference>
<feature type="transmembrane region" description="Helical" evidence="1">
    <location>
        <begin position="251"/>
        <end position="269"/>
    </location>
</feature>
<dbReference type="InterPro" id="IPR039672">
    <property type="entry name" value="MFS_2"/>
</dbReference>
<dbReference type="PANTHER" id="PTHR11328:SF24">
    <property type="entry name" value="MAJOR FACILITATOR SUPERFAMILY (MFS) PROFILE DOMAIN-CONTAINING PROTEIN"/>
    <property type="match status" value="1"/>
</dbReference>
<dbReference type="GO" id="GO:0005886">
    <property type="term" value="C:plasma membrane"/>
    <property type="evidence" value="ECO:0007669"/>
    <property type="project" value="TreeGrafter"/>
</dbReference>
<dbReference type="EMBL" id="QGQD01000058">
    <property type="protein sequence ID" value="TLD00157.1"/>
    <property type="molecule type" value="Genomic_DNA"/>
</dbReference>
<feature type="transmembrane region" description="Helical" evidence="1">
    <location>
        <begin position="378"/>
        <end position="401"/>
    </location>
</feature>
<proteinExistence type="predicted"/>
<keyword evidence="1" id="KW-0472">Membrane</keyword>
<feature type="transmembrane region" description="Helical" evidence="1">
    <location>
        <begin position="51"/>
        <end position="75"/>
    </location>
</feature>
<dbReference type="STRING" id="180332.GCA_000797495_03038"/>
<feature type="transmembrane region" description="Helical" evidence="1">
    <location>
        <begin position="112"/>
        <end position="128"/>
    </location>
</feature>
<feature type="transmembrane region" description="Helical" evidence="1">
    <location>
        <begin position="275"/>
        <end position="296"/>
    </location>
</feature>
<comment type="caution">
    <text evidence="2">The sequence shown here is derived from an EMBL/GenBank/DDBJ whole genome shotgun (WGS) entry which is preliminary data.</text>
</comment>
<dbReference type="AlphaFoldDB" id="A0A4U8Q5X2"/>
<dbReference type="RefSeq" id="WP_044297265.1">
    <property type="nucleotide sequence ID" value="NZ_CAUSDN010000230.1"/>
</dbReference>
<feature type="transmembrane region" description="Helical" evidence="1">
    <location>
        <begin position="308"/>
        <end position="326"/>
    </location>
</feature>
<keyword evidence="1" id="KW-0812">Transmembrane</keyword>
<organism evidence="2 3">
    <name type="scientific">Robinsoniella peoriensis</name>
    <dbReference type="NCBI Taxonomy" id="180332"/>
    <lineage>
        <taxon>Bacteria</taxon>
        <taxon>Bacillati</taxon>
        <taxon>Bacillota</taxon>
        <taxon>Clostridia</taxon>
        <taxon>Lachnospirales</taxon>
        <taxon>Lachnospiraceae</taxon>
        <taxon>Robinsoniella</taxon>
    </lineage>
</organism>
<dbReference type="Gene3D" id="1.20.1250.20">
    <property type="entry name" value="MFS general substrate transporter like domains"/>
    <property type="match status" value="1"/>
</dbReference>
<reference evidence="2 3" key="1">
    <citation type="journal article" date="2019" name="Anaerobe">
        <title>Detection of Robinsoniella peoriensis in multiple bone samples of a trauma patient.</title>
        <authorList>
            <person name="Schrottner P."/>
            <person name="Hartwich K."/>
            <person name="Bunk B."/>
            <person name="Schober I."/>
            <person name="Helbig S."/>
            <person name="Rudolph W.W."/>
            <person name="Gunzer F."/>
        </authorList>
    </citation>
    <scope>NUCLEOTIDE SEQUENCE [LARGE SCALE GENOMIC DNA]</scope>
    <source>
        <strain evidence="2 3">DSM 106044</strain>
    </source>
</reference>
<dbReference type="Proteomes" id="UP000306509">
    <property type="component" value="Unassembled WGS sequence"/>
</dbReference>
<dbReference type="SUPFAM" id="SSF103473">
    <property type="entry name" value="MFS general substrate transporter"/>
    <property type="match status" value="1"/>
</dbReference>
<sequence length="457" mass="49961">MSNSQQPSRKLSQLLVFQFAAGSFGVGLLFSLANTYFIYFVTDVALVPAGIMATVFTCTRIFDFCCTPIIAGFVQNGRFKLGKYRSWILYIVPVTSFFTILCFSRITGNPIVVAIYYGIMYLLAYGLLDKPGGAQRALMTRMAQNDKERMMLTARSAQFEQVGNIVFSLICLPLIALIGQGNEAKGYFGVAVLFGLTGLVCYYTTAHAGKDYDVYYDENSKDDHSDRLTVRQMIDTVIKNPPLICCMLIEVFRYLGFMIYVSTMAYYFKWFLGDMSAITTVATAATVVCFISSILSPHISSLIGRKNSSILAMCMYAVGMLVPRFFAEGNLVVYTACICLAYFGAALQVCVGIVMYSKAADYHQWKTGLSAHGFVMSIYVLPVEIGIAFSVIIIGIALNAIGYDPAAASLTASQLSGLKNLVLLIPGILFIIAAVIAALMPLSEKKIAEMESGLKAS</sequence>
<name>A0A4U8Q5X2_9FIRM</name>
<feature type="transmembrane region" description="Helical" evidence="1">
    <location>
        <begin position="186"/>
        <end position="205"/>
    </location>
</feature>
<dbReference type="GO" id="GO:0015293">
    <property type="term" value="F:symporter activity"/>
    <property type="evidence" value="ECO:0007669"/>
    <property type="project" value="InterPro"/>
</dbReference>
<gene>
    <name evidence="2" type="primary">yjmB_2</name>
    <name evidence="2" type="ORF">DSM106044_02996</name>
</gene>
<dbReference type="InterPro" id="IPR001927">
    <property type="entry name" value="Na/Gal_symport"/>
</dbReference>
<dbReference type="NCBIfam" id="TIGR00792">
    <property type="entry name" value="gph"/>
    <property type="match status" value="1"/>
</dbReference>
<dbReference type="Pfam" id="PF13347">
    <property type="entry name" value="MFS_2"/>
    <property type="match status" value="1"/>
</dbReference>
<dbReference type="GO" id="GO:0008643">
    <property type="term" value="P:carbohydrate transport"/>
    <property type="evidence" value="ECO:0007669"/>
    <property type="project" value="InterPro"/>
</dbReference>
<protein>
    <submittedName>
        <fullName evidence="2">Putative symporter YjmB</fullName>
    </submittedName>
</protein>
<evidence type="ECO:0000256" key="1">
    <source>
        <dbReference type="SAM" id="Phobius"/>
    </source>
</evidence>
<feature type="transmembrane region" description="Helical" evidence="1">
    <location>
        <begin position="159"/>
        <end position="180"/>
    </location>
</feature>
<feature type="transmembrane region" description="Helical" evidence="1">
    <location>
        <begin position="421"/>
        <end position="442"/>
    </location>
</feature>
<dbReference type="PANTHER" id="PTHR11328">
    <property type="entry name" value="MAJOR FACILITATOR SUPERFAMILY DOMAIN-CONTAINING PROTEIN"/>
    <property type="match status" value="1"/>
</dbReference>
<dbReference type="InterPro" id="IPR036259">
    <property type="entry name" value="MFS_trans_sf"/>
</dbReference>
<accession>A0A4U8Q5X2</accession>
<evidence type="ECO:0000313" key="2">
    <source>
        <dbReference type="EMBL" id="TLD00157.1"/>
    </source>
</evidence>
<keyword evidence="3" id="KW-1185">Reference proteome</keyword>
<feature type="transmembrane region" description="Helical" evidence="1">
    <location>
        <begin position="12"/>
        <end position="39"/>
    </location>
</feature>